<evidence type="ECO:0000313" key="9">
    <source>
        <dbReference type="EMBL" id="SEF98292.1"/>
    </source>
</evidence>
<keyword evidence="7 9" id="KW-0378">Hydrolase</keyword>
<dbReference type="AlphaFoldDB" id="A0A1H5WFS0"/>
<gene>
    <name evidence="9" type="ORF">SAMN05216537_11537</name>
</gene>
<dbReference type="SMART" id="SM00471">
    <property type="entry name" value="HDc"/>
    <property type="match status" value="1"/>
</dbReference>
<dbReference type="Pfam" id="PF13023">
    <property type="entry name" value="HD_3"/>
    <property type="match status" value="1"/>
</dbReference>
<comment type="cofactor">
    <cofactor evidence="3">
        <name>Co(2+)</name>
        <dbReference type="ChEBI" id="CHEBI:48828"/>
    </cofactor>
</comment>
<evidence type="ECO:0000256" key="5">
    <source>
        <dbReference type="ARBA" id="ARBA00012964"/>
    </source>
</evidence>
<reference evidence="9 10" key="1">
    <citation type="submission" date="2016-10" db="EMBL/GenBank/DDBJ databases">
        <authorList>
            <person name="de Groot N.N."/>
        </authorList>
    </citation>
    <scope>NUCLEOTIDE SEQUENCE [LARGE SCALE GENOMIC DNA]</scope>
    <source>
        <strain evidence="9 10">D15d</strain>
    </source>
</reference>
<proteinExistence type="predicted"/>
<dbReference type="InterPro" id="IPR006674">
    <property type="entry name" value="HD_domain"/>
</dbReference>
<accession>A0A1H5WFS0</accession>
<evidence type="ECO:0000313" key="10">
    <source>
        <dbReference type="Proteomes" id="UP000236726"/>
    </source>
</evidence>
<dbReference type="SUPFAM" id="SSF109604">
    <property type="entry name" value="HD-domain/PDEase-like"/>
    <property type="match status" value="1"/>
</dbReference>
<comment type="catalytic activity">
    <reaction evidence="1">
        <text>a 2'-deoxyribonucleoside 5'-phosphate + H2O = a 2'-deoxyribonucleoside + phosphate</text>
        <dbReference type="Rhea" id="RHEA:36167"/>
        <dbReference type="ChEBI" id="CHEBI:15377"/>
        <dbReference type="ChEBI" id="CHEBI:18274"/>
        <dbReference type="ChEBI" id="CHEBI:43474"/>
        <dbReference type="ChEBI" id="CHEBI:65317"/>
        <dbReference type="EC" id="3.1.3.89"/>
    </reaction>
</comment>
<dbReference type="Gene3D" id="1.10.3210.10">
    <property type="entry name" value="Hypothetical protein af1432"/>
    <property type="match status" value="1"/>
</dbReference>
<keyword evidence="6" id="KW-0479">Metal-binding</keyword>
<sequence>MEITKNAVFVNILERGIKMKAREYLDILHVAERLKDTTRHCTTSKGRVESVAEHSWRISLMAMLLREEFPKLDIDKVICMCIIHDLGECFTGDIPVFNKTEKDREVEDKLLADWVNTLPEKTKKSFSALFAEMEALETKEAKLYKALDKLEALIQHNEAPISTWAENEYELQKTYAHDAVAFSEWLKELRAEVLKDSLDKIAAE</sequence>
<dbReference type="STRING" id="1410661.GCA_000702205_00428"/>
<dbReference type="EC" id="3.1.3.89" evidence="5"/>
<evidence type="ECO:0000256" key="7">
    <source>
        <dbReference type="ARBA" id="ARBA00022801"/>
    </source>
</evidence>
<protein>
    <recommendedName>
        <fullName evidence="5">5'-deoxynucleotidase</fullName>
        <ecNumber evidence="5">3.1.3.89</ecNumber>
    </recommendedName>
</protein>
<evidence type="ECO:0000256" key="4">
    <source>
        <dbReference type="ARBA" id="ARBA00011738"/>
    </source>
</evidence>
<feature type="domain" description="HD/PDEase" evidence="8">
    <location>
        <begin position="47"/>
        <end position="162"/>
    </location>
</feature>
<evidence type="ECO:0000256" key="3">
    <source>
        <dbReference type="ARBA" id="ARBA00001941"/>
    </source>
</evidence>
<organism evidence="9 10">
    <name type="scientific">Lachnospira multipara</name>
    <dbReference type="NCBI Taxonomy" id="28051"/>
    <lineage>
        <taxon>Bacteria</taxon>
        <taxon>Bacillati</taxon>
        <taxon>Bacillota</taxon>
        <taxon>Clostridia</taxon>
        <taxon>Lachnospirales</taxon>
        <taxon>Lachnospiraceae</taxon>
        <taxon>Lachnospira</taxon>
    </lineage>
</organism>
<name>A0A1H5WFS0_9FIRM</name>
<dbReference type="EMBL" id="FNUL01000015">
    <property type="protein sequence ID" value="SEF98292.1"/>
    <property type="molecule type" value="Genomic_DNA"/>
</dbReference>
<dbReference type="InterPro" id="IPR003607">
    <property type="entry name" value="HD/PDEase_dom"/>
</dbReference>
<evidence type="ECO:0000259" key="8">
    <source>
        <dbReference type="SMART" id="SM00471"/>
    </source>
</evidence>
<keyword evidence="10" id="KW-1185">Reference proteome</keyword>
<dbReference type="PANTHER" id="PTHR11845:SF13">
    <property type="entry name" value="5'-DEOXYNUCLEOTIDASE HDDC2"/>
    <property type="match status" value="1"/>
</dbReference>
<evidence type="ECO:0000256" key="2">
    <source>
        <dbReference type="ARBA" id="ARBA00001936"/>
    </source>
</evidence>
<dbReference type="InterPro" id="IPR039356">
    <property type="entry name" value="YfbR/HDDC2"/>
</dbReference>
<evidence type="ECO:0000256" key="6">
    <source>
        <dbReference type="ARBA" id="ARBA00022723"/>
    </source>
</evidence>
<dbReference type="GO" id="GO:0005737">
    <property type="term" value="C:cytoplasm"/>
    <property type="evidence" value="ECO:0007669"/>
    <property type="project" value="TreeGrafter"/>
</dbReference>
<evidence type="ECO:0000256" key="1">
    <source>
        <dbReference type="ARBA" id="ARBA00001638"/>
    </source>
</evidence>
<dbReference type="GO" id="GO:0002953">
    <property type="term" value="F:5'-deoxynucleotidase activity"/>
    <property type="evidence" value="ECO:0007669"/>
    <property type="project" value="UniProtKB-EC"/>
</dbReference>
<dbReference type="Proteomes" id="UP000236726">
    <property type="component" value="Unassembled WGS sequence"/>
</dbReference>
<comment type="subunit">
    <text evidence="4">Homodimer.</text>
</comment>
<comment type="cofactor">
    <cofactor evidence="2">
        <name>Mn(2+)</name>
        <dbReference type="ChEBI" id="CHEBI:29035"/>
    </cofactor>
</comment>
<dbReference type="PANTHER" id="PTHR11845">
    <property type="entry name" value="5'-DEOXYNUCLEOTIDASE HDDC2"/>
    <property type="match status" value="1"/>
</dbReference>
<dbReference type="GO" id="GO:0046872">
    <property type="term" value="F:metal ion binding"/>
    <property type="evidence" value="ECO:0007669"/>
    <property type="project" value="UniProtKB-KW"/>
</dbReference>